<feature type="domain" description="Dienelactone hydrolase" evidence="2">
    <location>
        <begin position="27"/>
        <end position="171"/>
    </location>
</feature>
<dbReference type="InterPro" id="IPR050261">
    <property type="entry name" value="FrsA_esterase"/>
</dbReference>
<dbReference type="PANTHER" id="PTHR22946">
    <property type="entry name" value="DIENELACTONE HYDROLASE DOMAIN-CONTAINING PROTEIN-RELATED"/>
    <property type="match status" value="1"/>
</dbReference>
<dbReference type="InterPro" id="IPR002925">
    <property type="entry name" value="Dienelactn_hydro"/>
</dbReference>
<dbReference type="EMBL" id="BDQX01000281">
    <property type="protein sequence ID" value="GBG09839.1"/>
    <property type="molecule type" value="Genomic_DNA"/>
</dbReference>
<evidence type="ECO:0000259" key="2">
    <source>
        <dbReference type="Pfam" id="PF01738"/>
    </source>
</evidence>
<dbReference type="InterPro" id="IPR029058">
    <property type="entry name" value="AB_hydrolase_fold"/>
</dbReference>
<reference evidence="3 4" key="1">
    <citation type="submission" date="2017-08" db="EMBL/GenBank/DDBJ databases">
        <title>Substantial Increase in Enzyme Production by Combined Drug-Resistance Mutations in Paenibacillus agaridevorans.</title>
        <authorList>
            <person name="Tanaka Y."/>
            <person name="Funane K."/>
            <person name="Hosaka T."/>
            <person name="Shiwa Y."/>
            <person name="Fujita N."/>
            <person name="Miyazaki T."/>
            <person name="Yoshikawa H."/>
            <person name="Murakami K."/>
            <person name="Kasahara K."/>
            <person name="Inaoka T."/>
            <person name="Hiraga Y."/>
            <person name="Ochi K."/>
        </authorList>
    </citation>
    <scope>NUCLEOTIDE SEQUENCE [LARGE SCALE GENOMIC DNA]</scope>
    <source>
        <strain evidence="3 4">T-3040</strain>
    </source>
</reference>
<dbReference type="GO" id="GO:0052689">
    <property type="term" value="F:carboxylic ester hydrolase activity"/>
    <property type="evidence" value="ECO:0007669"/>
    <property type="project" value="UniProtKB-ARBA"/>
</dbReference>
<dbReference type="AlphaFoldDB" id="A0A2R5EW08"/>
<organism evidence="3 4">
    <name type="scientific">Paenibacillus agaridevorans</name>
    <dbReference type="NCBI Taxonomy" id="171404"/>
    <lineage>
        <taxon>Bacteria</taxon>
        <taxon>Bacillati</taxon>
        <taxon>Bacillota</taxon>
        <taxon>Bacilli</taxon>
        <taxon>Bacillales</taxon>
        <taxon>Paenibacillaceae</taxon>
        <taxon>Paenibacillus</taxon>
    </lineage>
</organism>
<dbReference type="SUPFAM" id="SSF53474">
    <property type="entry name" value="alpha/beta-Hydrolases"/>
    <property type="match status" value="1"/>
</dbReference>
<dbReference type="Proteomes" id="UP000245202">
    <property type="component" value="Unassembled WGS sequence"/>
</dbReference>
<dbReference type="PANTHER" id="PTHR22946:SF9">
    <property type="entry name" value="POLYKETIDE TRANSFERASE AF380"/>
    <property type="match status" value="1"/>
</dbReference>
<evidence type="ECO:0000313" key="3">
    <source>
        <dbReference type="EMBL" id="GBG09839.1"/>
    </source>
</evidence>
<evidence type="ECO:0000256" key="1">
    <source>
        <dbReference type="ARBA" id="ARBA00022801"/>
    </source>
</evidence>
<sequence length="268" mass="28712">MSKQAIASETFEIGLGEGLKVKGRVRAIPDGVRKPVVVVAHGFRGFQDWAFWPEVAERLAGLGYYAVSFDFSRITAKEEGLDETQVAEASTVSQELSDLEALLGEIKHRGLPLREEADAGKVALLGHSRSGGSSIIHAGEHPESVSAVVVWNGGASPVNVSSDPNLTLVQRAVALDQEKNSERFNVTNHFVGLTLPALIVQGDADSQRLLDFVDRLKELAPGQKYVSIPGANHTFGVTHPYEGATEQLNAAFEETAAFLNESLGGKVV</sequence>
<comment type="caution">
    <text evidence="3">The sequence shown here is derived from an EMBL/GenBank/DDBJ whole genome shotgun (WGS) entry which is preliminary data.</text>
</comment>
<dbReference type="RefSeq" id="WP_108994476.1">
    <property type="nucleotide sequence ID" value="NZ_BDQX01000281.1"/>
</dbReference>
<protein>
    <submittedName>
        <fullName evidence="3">Alpha/beta hydrolase</fullName>
    </submittedName>
</protein>
<proteinExistence type="predicted"/>
<keyword evidence="4" id="KW-1185">Reference proteome</keyword>
<gene>
    <name evidence="3" type="ORF">PAT3040_04511</name>
</gene>
<dbReference type="Gene3D" id="3.40.50.1820">
    <property type="entry name" value="alpha/beta hydrolase"/>
    <property type="match status" value="1"/>
</dbReference>
<name>A0A2R5EW08_9BACL</name>
<dbReference type="Pfam" id="PF01738">
    <property type="entry name" value="DLH"/>
    <property type="match status" value="1"/>
</dbReference>
<accession>A0A2R5EW08</accession>
<keyword evidence="1 3" id="KW-0378">Hydrolase</keyword>
<evidence type="ECO:0000313" key="4">
    <source>
        <dbReference type="Proteomes" id="UP000245202"/>
    </source>
</evidence>